<dbReference type="HAMAP" id="MF_00161">
    <property type="entry name" value="LspA"/>
    <property type="match status" value="1"/>
</dbReference>
<dbReference type="NCBIfam" id="TIGR00077">
    <property type="entry name" value="lspA"/>
    <property type="match status" value="1"/>
</dbReference>
<dbReference type="EC" id="3.4.23.36" evidence="9"/>
<dbReference type="Proteomes" id="UP000217895">
    <property type="component" value="Chromosome"/>
</dbReference>
<feature type="transmembrane region" description="Helical" evidence="9">
    <location>
        <begin position="95"/>
        <end position="116"/>
    </location>
</feature>
<dbReference type="GO" id="GO:0006508">
    <property type="term" value="P:proteolysis"/>
    <property type="evidence" value="ECO:0007669"/>
    <property type="project" value="UniProtKB-KW"/>
</dbReference>
<dbReference type="PANTHER" id="PTHR33695">
    <property type="entry name" value="LIPOPROTEIN SIGNAL PEPTIDASE"/>
    <property type="match status" value="1"/>
</dbReference>
<evidence type="ECO:0000313" key="13">
    <source>
        <dbReference type="Proteomes" id="UP000217895"/>
    </source>
</evidence>
<keyword evidence="8 9" id="KW-0472">Membrane</keyword>
<dbReference type="EMBL" id="AP018203">
    <property type="protein sequence ID" value="BAY58177.1"/>
    <property type="molecule type" value="Genomic_DNA"/>
</dbReference>
<keyword evidence="13" id="KW-1185">Reference proteome</keyword>
<evidence type="ECO:0000256" key="8">
    <source>
        <dbReference type="ARBA" id="ARBA00023136"/>
    </source>
</evidence>
<keyword evidence="4 9" id="KW-0812">Transmembrane</keyword>
<dbReference type="PROSITE" id="PS00855">
    <property type="entry name" value="SPASE_II"/>
    <property type="match status" value="1"/>
</dbReference>
<evidence type="ECO:0000313" key="12">
    <source>
        <dbReference type="EMBL" id="BAY58177.1"/>
    </source>
</evidence>
<gene>
    <name evidence="9" type="primary">lspA</name>
    <name evidence="12" type="ORF">NIES2135_50500</name>
</gene>
<comment type="catalytic activity">
    <reaction evidence="9 10">
        <text>Release of signal peptides from bacterial membrane prolipoproteins. Hydrolyzes -Xaa-Yaa-Zaa-|-(S,diacylglyceryl)Cys-, in which Xaa is hydrophobic (preferably Leu), and Yaa (Ala or Ser) and Zaa (Gly or Ala) have small, neutral side chains.</text>
        <dbReference type="EC" id="3.4.23.36"/>
    </reaction>
</comment>
<keyword evidence="5 9" id="KW-0064">Aspartyl protease</keyword>
<dbReference type="AlphaFoldDB" id="A0A1Z4JNH0"/>
<evidence type="ECO:0000256" key="11">
    <source>
        <dbReference type="RuleBase" id="RU004181"/>
    </source>
</evidence>
<reference evidence="12 13" key="1">
    <citation type="submission" date="2017-06" db="EMBL/GenBank/DDBJ databases">
        <title>Genome sequencing of cyanobaciteial culture collection at National Institute for Environmental Studies (NIES).</title>
        <authorList>
            <person name="Hirose Y."/>
            <person name="Shimura Y."/>
            <person name="Fujisawa T."/>
            <person name="Nakamura Y."/>
            <person name="Kawachi M."/>
        </authorList>
    </citation>
    <scope>NUCLEOTIDE SEQUENCE [LARGE SCALE GENOMIC DNA]</scope>
    <source>
        <strain evidence="12 13">NIES-2135</strain>
    </source>
</reference>
<feature type="transmembrane region" description="Helical" evidence="9">
    <location>
        <begin position="65"/>
        <end position="83"/>
    </location>
</feature>
<feature type="active site" evidence="9">
    <location>
        <position position="147"/>
    </location>
</feature>
<keyword evidence="7 9" id="KW-1133">Transmembrane helix</keyword>
<evidence type="ECO:0000256" key="7">
    <source>
        <dbReference type="ARBA" id="ARBA00022989"/>
    </source>
</evidence>
<evidence type="ECO:0000256" key="3">
    <source>
        <dbReference type="ARBA" id="ARBA00022670"/>
    </source>
</evidence>
<evidence type="ECO:0000256" key="9">
    <source>
        <dbReference type="HAMAP-Rule" id="MF_00161"/>
    </source>
</evidence>
<feature type="transmembrane region" description="Helical" evidence="9">
    <location>
        <begin position="136"/>
        <end position="162"/>
    </location>
</feature>
<dbReference type="Pfam" id="PF01252">
    <property type="entry name" value="Peptidase_A8"/>
    <property type="match status" value="1"/>
</dbReference>
<accession>A0A1Z4JNH0</accession>
<evidence type="ECO:0000256" key="2">
    <source>
        <dbReference type="ARBA" id="ARBA00022475"/>
    </source>
</evidence>
<evidence type="ECO:0000256" key="6">
    <source>
        <dbReference type="ARBA" id="ARBA00022801"/>
    </source>
</evidence>
<dbReference type="PRINTS" id="PR00781">
    <property type="entry name" value="LIPOSIGPTASE"/>
</dbReference>
<evidence type="ECO:0000256" key="4">
    <source>
        <dbReference type="ARBA" id="ARBA00022692"/>
    </source>
</evidence>
<keyword evidence="12" id="KW-0449">Lipoprotein</keyword>
<keyword evidence="3 9" id="KW-0645">Protease</keyword>
<evidence type="ECO:0000256" key="1">
    <source>
        <dbReference type="ARBA" id="ARBA00006139"/>
    </source>
</evidence>
<keyword evidence="2 9" id="KW-1003">Cell membrane</keyword>
<comment type="function">
    <text evidence="9 10">This protein specifically catalyzes the removal of signal peptides from prolipoproteins.</text>
</comment>
<dbReference type="UniPathway" id="UPA00665"/>
<keyword evidence="6 9" id="KW-0378">Hydrolase</keyword>
<comment type="caution">
    <text evidence="9">Lacks conserved residue(s) required for the propagation of feature annotation.</text>
</comment>
<dbReference type="InterPro" id="IPR001872">
    <property type="entry name" value="Peptidase_A8"/>
</dbReference>
<evidence type="ECO:0000256" key="10">
    <source>
        <dbReference type="RuleBase" id="RU000594"/>
    </source>
</evidence>
<comment type="similarity">
    <text evidence="1 9 11">Belongs to the peptidase A8 family.</text>
</comment>
<feature type="active site" evidence="9">
    <location>
        <position position="117"/>
    </location>
</feature>
<comment type="subcellular location">
    <subcellularLocation>
        <location evidence="9">Cell membrane</location>
        <topology evidence="9">Multi-pass membrane protein</topology>
    </subcellularLocation>
</comment>
<sequence length="172" mass="19529">MLRNRFFWIAAIAGLLLDRLTKLWVVKTMVLTIPPQETIVIPGILHWAYVINDGAAFGILSGSPILRWLSLLASVALMAWAWFGRRMLRWEQWGYGLVLSGALGNGIDRFVLGHVVDFIKVPFVYVPYPNPFPNFVWIQFPIFNLADVFINLGIICLLIGIYRTPDTPKNSN</sequence>
<organism evidence="12 13">
    <name type="scientific">Leptolyngbya boryana NIES-2135</name>
    <dbReference type="NCBI Taxonomy" id="1973484"/>
    <lineage>
        <taxon>Bacteria</taxon>
        <taxon>Bacillati</taxon>
        <taxon>Cyanobacteriota</taxon>
        <taxon>Cyanophyceae</taxon>
        <taxon>Leptolyngbyales</taxon>
        <taxon>Leptolyngbyaceae</taxon>
        <taxon>Leptolyngbya group</taxon>
        <taxon>Leptolyngbya</taxon>
    </lineage>
</organism>
<name>A0A1Z4JNH0_LEPBY</name>
<dbReference type="GO" id="GO:0004190">
    <property type="term" value="F:aspartic-type endopeptidase activity"/>
    <property type="evidence" value="ECO:0007669"/>
    <property type="project" value="UniProtKB-UniRule"/>
</dbReference>
<dbReference type="PANTHER" id="PTHR33695:SF1">
    <property type="entry name" value="LIPOPROTEIN SIGNAL PEPTIDASE"/>
    <property type="match status" value="1"/>
</dbReference>
<dbReference type="GO" id="GO:0005886">
    <property type="term" value="C:plasma membrane"/>
    <property type="evidence" value="ECO:0007669"/>
    <property type="project" value="UniProtKB-SubCell"/>
</dbReference>
<protein>
    <recommendedName>
        <fullName evidence="9">Lipoprotein signal peptidase</fullName>
        <ecNumber evidence="9">3.4.23.36</ecNumber>
    </recommendedName>
    <alternativeName>
        <fullName evidence="9">Prolipoprotein signal peptidase</fullName>
    </alternativeName>
    <alternativeName>
        <fullName evidence="9">Signal peptidase II</fullName>
        <shortName evidence="9">SPase II</shortName>
    </alternativeName>
</protein>
<evidence type="ECO:0000256" key="5">
    <source>
        <dbReference type="ARBA" id="ARBA00022750"/>
    </source>
</evidence>
<comment type="pathway">
    <text evidence="9">Protein modification; lipoprotein biosynthesis (signal peptide cleavage).</text>
</comment>
<proteinExistence type="inferred from homology"/>